<dbReference type="EMBL" id="JAGINW010000001">
    <property type="protein sequence ID" value="MBP2327801.1"/>
    <property type="molecule type" value="Genomic_DNA"/>
</dbReference>
<gene>
    <name evidence="1" type="ORF">JOF56_008186</name>
</gene>
<dbReference type="RefSeq" id="WP_209644860.1">
    <property type="nucleotide sequence ID" value="NZ_JAGINW010000001.1"/>
</dbReference>
<proteinExistence type="predicted"/>
<keyword evidence="2" id="KW-1185">Reference proteome</keyword>
<organism evidence="1 2">
    <name type="scientific">Kibdelosporangium banguiense</name>
    <dbReference type="NCBI Taxonomy" id="1365924"/>
    <lineage>
        <taxon>Bacteria</taxon>
        <taxon>Bacillati</taxon>
        <taxon>Actinomycetota</taxon>
        <taxon>Actinomycetes</taxon>
        <taxon>Pseudonocardiales</taxon>
        <taxon>Pseudonocardiaceae</taxon>
        <taxon>Kibdelosporangium</taxon>
    </lineage>
</organism>
<evidence type="ECO:0000313" key="2">
    <source>
        <dbReference type="Proteomes" id="UP001519332"/>
    </source>
</evidence>
<reference evidence="1 2" key="1">
    <citation type="submission" date="2021-03" db="EMBL/GenBank/DDBJ databases">
        <title>Sequencing the genomes of 1000 actinobacteria strains.</title>
        <authorList>
            <person name="Klenk H.-P."/>
        </authorList>
    </citation>
    <scope>NUCLEOTIDE SEQUENCE [LARGE SCALE GENOMIC DNA]</scope>
    <source>
        <strain evidence="1 2">DSM 46670</strain>
    </source>
</reference>
<accession>A0ABS4TTS0</accession>
<name>A0ABS4TTS0_9PSEU</name>
<evidence type="ECO:0000313" key="1">
    <source>
        <dbReference type="EMBL" id="MBP2327801.1"/>
    </source>
</evidence>
<comment type="caution">
    <text evidence="1">The sequence shown here is derived from an EMBL/GenBank/DDBJ whole genome shotgun (WGS) entry which is preliminary data.</text>
</comment>
<dbReference type="Proteomes" id="UP001519332">
    <property type="component" value="Unassembled WGS sequence"/>
</dbReference>
<sequence length="46" mass="5178">MSRQRLRIAHSVPLSILGGDFNIASTSTLYPHIIDHGAWQEPVRVH</sequence>
<protein>
    <submittedName>
        <fullName evidence="1">Uncharacterized protein</fullName>
    </submittedName>
</protein>